<proteinExistence type="predicted"/>
<protein>
    <submittedName>
        <fullName evidence="1">4565_t:CDS:1</fullName>
    </submittedName>
</protein>
<evidence type="ECO:0000313" key="2">
    <source>
        <dbReference type="Proteomes" id="UP000789920"/>
    </source>
</evidence>
<sequence length="51" mass="5754">RSHVDKLKTVVKRGNDSNSEIRQGRFSFGILVCVLPNKISELAIDRARISE</sequence>
<feature type="non-terminal residue" evidence="1">
    <location>
        <position position="51"/>
    </location>
</feature>
<organism evidence="1 2">
    <name type="scientific">Racocetra persica</name>
    <dbReference type="NCBI Taxonomy" id="160502"/>
    <lineage>
        <taxon>Eukaryota</taxon>
        <taxon>Fungi</taxon>
        <taxon>Fungi incertae sedis</taxon>
        <taxon>Mucoromycota</taxon>
        <taxon>Glomeromycotina</taxon>
        <taxon>Glomeromycetes</taxon>
        <taxon>Diversisporales</taxon>
        <taxon>Gigasporaceae</taxon>
        <taxon>Racocetra</taxon>
    </lineage>
</organism>
<feature type="non-terminal residue" evidence="1">
    <location>
        <position position="1"/>
    </location>
</feature>
<name>A0ACA9R4Y4_9GLOM</name>
<gene>
    <name evidence="1" type="ORF">RPERSI_LOCUS17093</name>
</gene>
<reference evidence="1" key="1">
    <citation type="submission" date="2021-06" db="EMBL/GenBank/DDBJ databases">
        <authorList>
            <person name="Kallberg Y."/>
            <person name="Tangrot J."/>
            <person name="Rosling A."/>
        </authorList>
    </citation>
    <scope>NUCLEOTIDE SEQUENCE</scope>
    <source>
        <strain evidence="1">MA461A</strain>
    </source>
</reference>
<dbReference type="EMBL" id="CAJVQC010043328">
    <property type="protein sequence ID" value="CAG8777278.1"/>
    <property type="molecule type" value="Genomic_DNA"/>
</dbReference>
<evidence type="ECO:0000313" key="1">
    <source>
        <dbReference type="EMBL" id="CAG8777278.1"/>
    </source>
</evidence>
<comment type="caution">
    <text evidence="1">The sequence shown here is derived from an EMBL/GenBank/DDBJ whole genome shotgun (WGS) entry which is preliminary data.</text>
</comment>
<accession>A0ACA9R4Y4</accession>
<keyword evidence="2" id="KW-1185">Reference proteome</keyword>
<dbReference type="Proteomes" id="UP000789920">
    <property type="component" value="Unassembled WGS sequence"/>
</dbReference>